<dbReference type="Gene3D" id="3.40.50.2000">
    <property type="entry name" value="Glycogen Phosphorylase B"/>
    <property type="match status" value="2"/>
</dbReference>
<dbReference type="PANTHER" id="PTHR46401:SF2">
    <property type="entry name" value="GLYCOSYLTRANSFERASE WBBK-RELATED"/>
    <property type="match status" value="1"/>
</dbReference>
<sequence>MRIGVNALYLIPGGVGGTEIYLRRLLEAMERISQHEIVVFTNRETGPMGRVCVELPVTATSRPGRILYEQLRLPGVLRRARIDVVLNPGFTAPLLSGLPQVTVFHDLQHKRHPEFFRWFDLPFWRLLLWASAHKSRRLIAVSEATRDDLLKFYALDPRTISVVHHGVEPEFFELAARREDGGYLLCASTTHPHKNHDRLLRVFQRLVQEQPGWKLVLTGVKGFVTGEVEGLVRELGLEASVELKGWVPRAELYELFRRATGFIYPSRFEGFGMPVLEAMAAGLPVACGAIEPLKSLTGGAALLFDPESDEAMLEAMRKLVRGEAPKDGPLRAAPFTWQRAAELTLAAIEDSLRGGSSRRS</sequence>
<dbReference type="Proteomes" id="UP000593892">
    <property type="component" value="Chromosome"/>
</dbReference>
<evidence type="ECO:0000313" key="4">
    <source>
        <dbReference type="EMBL" id="QOY87746.1"/>
    </source>
</evidence>
<evidence type="ECO:0000259" key="3">
    <source>
        <dbReference type="Pfam" id="PF13439"/>
    </source>
</evidence>
<dbReference type="AlphaFoldDB" id="A0A7S7NQ67"/>
<dbReference type="GO" id="GO:0009103">
    <property type="term" value="P:lipopolysaccharide biosynthetic process"/>
    <property type="evidence" value="ECO:0007669"/>
    <property type="project" value="TreeGrafter"/>
</dbReference>
<protein>
    <submittedName>
        <fullName evidence="4">Glycosyltransferase family 4 protein</fullName>
    </submittedName>
</protein>
<name>A0A7S7NQ67_PALFE</name>
<dbReference type="PANTHER" id="PTHR46401">
    <property type="entry name" value="GLYCOSYLTRANSFERASE WBBK-RELATED"/>
    <property type="match status" value="1"/>
</dbReference>
<dbReference type="SUPFAM" id="SSF53756">
    <property type="entry name" value="UDP-Glycosyltransferase/glycogen phosphorylase"/>
    <property type="match status" value="1"/>
</dbReference>
<dbReference type="InterPro" id="IPR028098">
    <property type="entry name" value="Glyco_trans_4-like_N"/>
</dbReference>
<organism evidence="4 5">
    <name type="scientific">Paludibaculum fermentans</name>
    <dbReference type="NCBI Taxonomy" id="1473598"/>
    <lineage>
        <taxon>Bacteria</taxon>
        <taxon>Pseudomonadati</taxon>
        <taxon>Acidobacteriota</taxon>
        <taxon>Terriglobia</taxon>
        <taxon>Bryobacterales</taxon>
        <taxon>Bryobacteraceae</taxon>
        <taxon>Paludibaculum</taxon>
    </lineage>
</organism>
<dbReference type="KEGG" id="pfer:IRI77_34220"/>
<gene>
    <name evidence="4" type="ORF">IRI77_34220</name>
</gene>
<keyword evidence="1 4" id="KW-0808">Transferase</keyword>
<dbReference type="GO" id="GO:0016757">
    <property type="term" value="F:glycosyltransferase activity"/>
    <property type="evidence" value="ECO:0007669"/>
    <property type="project" value="InterPro"/>
</dbReference>
<dbReference type="Pfam" id="PF13439">
    <property type="entry name" value="Glyco_transf_4"/>
    <property type="match status" value="1"/>
</dbReference>
<evidence type="ECO:0000259" key="2">
    <source>
        <dbReference type="Pfam" id="PF00534"/>
    </source>
</evidence>
<dbReference type="EMBL" id="CP063849">
    <property type="protein sequence ID" value="QOY87746.1"/>
    <property type="molecule type" value="Genomic_DNA"/>
</dbReference>
<evidence type="ECO:0000313" key="5">
    <source>
        <dbReference type="Proteomes" id="UP000593892"/>
    </source>
</evidence>
<feature type="domain" description="Glycosyltransferase subfamily 4-like N-terminal" evidence="3">
    <location>
        <begin position="15"/>
        <end position="170"/>
    </location>
</feature>
<accession>A0A7S7NQ67</accession>
<proteinExistence type="predicted"/>
<dbReference type="Pfam" id="PF00534">
    <property type="entry name" value="Glycos_transf_1"/>
    <property type="match status" value="1"/>
</dbReference>
<dbReference type="InterPro" id="IPR001296">
    <property type="entry name" value="Glyco_trans_1"/>
</dbReference>
<evidence type="ECO:0000256" key="1">
    <source>
        <dbReference type="ARBA" id="ARBA00022679"/>
    </source>
</evidence>
<dbReference type="CDD" id="cd03809">
    <property type="entry name" value="GT4_MtfB-like"/>
    <property type="match status" value="1"/>
</dbReference>
<reference evidence="4 5" key="1">
    <citation type="submission" date="2020-10" db="EMBL/GenBank/DDBJ databases">
        <title>Complete genome sequence of Paludibaculum fermentans P105T, a facultatively anaerobic acidobacterium capable of dissimilatory Fe(III) reduction.</title>
        <authorList>
            <person name="Dedysh S.N."/>
            <person name="Beletsky A.V."/>
            <person name="Kulichevskaya I.S."/>
            <person name="Mardanov A.V."/>
            <person name="Ravin N.V."/>
        </authorList>
    </citation>
    <scope>NUCLEOTIDE SEQUENCE [LARGE SCALE GENOMIC DNA]</scope>
    <source>
        <strain evidence="4 5">P105</strain>
    </source>
</reference>
<dbReference type="RefSeq" id="WP_194449413.1">
    <property type="nucleotide sequence ID" value="NZ_CP063849.1"/>
</dbReference>
<keyword evidence="5" id="KW-1185">Reference proteome</keyword>
<feature type="domain" description="Glycosyl transferase family 1" evidence="2">
    <location>
        <begin position="175"/>
        <end position="323"/>
    </location>
</feature>